<feature type="non-terminal residue" evidence="1">
    <location>
        <position position="1"/>
    </location>
</feature>
<evidence type="ECO:0000313" key="2">
    <source>
        <dbReference type="Proteomes" id="UP000440732"/>
    </source>
</evidence>
<dbReference type="Proteomes" id="UP000440732">
    <property type="component" value="Unassembled WGS sequence"/>
</dbReference>
<comment type="caution">
    <text evidence="1">The sequence shown here is derived from an EMBL/GenBank/DDBJ whole genome shotgun (WGS) entry which is preliminary data.</text>
</comment>
<accession>A0A6A3U2R5</accession>
<gene>
    <name evidence="1" type="ORF">PF006_g9825</name>
</gene>
<name>A0A6A3U2R5_9STRA</name>
<sequence length="38" mass="4383">HVFYLRSFNVRFLEEHDVVPSMSVVVTKFAEVFVAVAL</sequence>
<dbReference type="EMBL" id="QXGA01000480">
    <property type="protein sequence ID" value="KAE9145306.1"/>
    <property type="molecule type" value="Genomic_DNA"/>
</dbReference>
<evidence type="ECO:0000313" key="1">
    <source>
        <dbReference type="EMBL" id="KAE9145306.1"/>
    </source>
</evidence>
<proteinExistence type="predicted"/>
<organism evidence="1 2">
    <name type="scientific">Phytophthora fragariae</name>
    <dbReference type="NCBI Taxonomy" id="53985"/>
    <lineage>
        <taxon>Eukaryota</taxon>
        <taxon>Sar</taxon>
        <taxon>Stramenopiles</taxon>
        <taxon>Oomycota</taxon>
        <taxon>Peronosporomycetes</taxon>
        <taxon>Peronosporales</taxon>
        <taxon>Peronosporaceae</taxon>
        <taxon>Phytophthora</taxon>
    </lineage>
</organism>
<reference evidence="1 2" key="1">
    <citation type="submission" date="2018-08" db="EMBL/GenBank/DDBJ databases">
        <title>Genomic investigation of the strawberry pathogen Phytophthora fragariae indicates pathogenicity is determined by transcriptional variation in three key races.</title>
        <authorList>
            <person name="Adams T.M."/>
            <person name="Armitage A.D."/>
            <person name="Sobczyk M.K."/>
            <person name="Bates H.J."/>
            <person name="Dunwell J.M."/>
            <person name="Nellist C.F."/>
            <person name="Harrison R.J."/>
        </authorList>
    </citation>
    <scope>NUCLEOTIDE SEQUENCE [LARGE SCALE GENOMIC DNA]</scope>
    <source>
        <strain evidence="1 2">NOV-5</strain>
    </source>
</reference>
<dbReference type="AlphaFoldDB" id="A0A6A3U2R5"/>
<protein>
    <submittedName>
        <fullName evidence="1">Uncharacterized protein</fullName>
    </submittedName>
</protein>